<dbReference type="InterPro" id="IPR051049">
    <property type="entry name" value="Dienelactone_hydrolase-like"/>
</dbReference>
<dbReference type="PANTHER" id="PTHR46623:SF6">
    <property type="entry name" value="ALPHA_BETA-HYDROLASES SUPERFAMILY PROTEIN"/>
    <property type="match status" value="1"/>
</dbReference>
<dbReference type="InterPro" id="IPR002925">
    <property type="entry name" value="Dienelactn_hydro"/>
</dbReference>
<dbReference type="Pfam" id="PF01738">
    <property type="entry name" value="DLH"/>
    <property type="match status" value="1"/>
</dbReference>
<dbReference type="GO" id="GO:0016787">
    <property type="term" value="F:hydrolase activity"/>
    <property type="evidence" value="ECO:0007669"/>
    <property type="project" value="UniProtKB-KW"/>
</dbReference>
<dbReference type="HOGENOM" id="CLU_112481_0_0_11"/>
<reference evidence="2" key="1">
    <citation type="submission" date="2019-08" db="EMBL/GenBank/DDBJ databases">
        <title>Complete genome sequence of a mangrove-derived Streptomyces xiamenensis.</title>
        <authorList>
            <person name="Xu J."/>
        </authorList>
    </citation>
    <scope>NUCLEOTIDE SEQUENCE</scope>
    <source>
        <strain evidence="2">318</strain>
    </source>
</reference>
<accession>A0A0F7CND2</accession>
<keyword evidence="3" id="KW-1185">Reference proteome</keyword>
<dbReference type="AlphaFoldDB" id="A0A0F7CND2"/>
<gene>
    <name evidence="2" type="ORF">SXIM_13220</name>
</gene>
<dbReference type="STRING" id="408015.SXIM_13220"/>
<proteinExistence type="predicted"/>
<organism evidence="2 3">
    <name type="scientific">Streptomyces xiamenensis</name>
    <dbReference type="NCBI Taxonomy" id="408015"/>
    <lineage>
        <taxon>Bacteria</taxon>
        <taxon>Bacillati</taxon>
        <taxon>Actinomycetota</taxon>
        <taxon>Actinomycetes</taxon>
        <taxon>Kitasatosporales</taxon>
        <taxon>Streptomycetaceae</taxon>
        <taxon>Streptomyces</taxon>
    </lineage>
</organism>
<protein>
    <submittedName>
        <fullName evidence="2">Dienelactone hydrolase</fullName>
    </submittedName>
</protein>
<dbReference type="Proteomes" id="UP000034034">
    <property type="component" value="Chromosome"/>
</dbReference>
<keyword evidence="2" id="KW-0378">Hydrolase</keyword>
<sequence length="197" mass="21432">MMAHIALFHSILGLRPAERLAAERLRAAGHQVITPDLFGGATATTLDEGFQLLDRVGWATVVHRARQALRDMPEETVLAGVSMGTGVVTELWPERTAAAGVLLLHATAELPASVPPGTRVQLHAAEPDDFVPPENVAALRRAAREQGVELEIFRYPGAGHFYIDREGEDHDPEAAELTWRRVLDFLDHGLTSRGTAP</sequence>
<evidence type="ECO:0000313" key="2">
    <source>
        <dbReference type="EMBL" id="AKG42706.1"/>
    </source>
</evidence>
<dbReference type="KEGG" id="sxi:SXIM_13220"/>
<evidence type="ECO:0000313" key="3">
    <source>
        <dbReference type="Proteomes" id="UP000034034"/>
    </source>
</evidence>
<feature type="domain" description="Dienelactone hydrolase" evidence="1">
    <location>
        <begin position="5"/>
        <end position="188"/>
    </location>
</feature>
<name>A0A0F7CND2_9ACTN</name>
<dbReference type="InterPro" id="IPR029058">
    <property type="entry name" value="AB_hydrolase_fold"/>
</dbReference>
<dbReference type="PANTHER" id="PTHR46623">
    <property type="entry name" value="CARBOXYMETHYLENEBUTENOLIDASE-RELATED"/>
    <property type="match status" value="1"/>
</dbReference>
<evidence type="ECO:0000259" key="1">
    <source>
        <dbReference type="Pfam" id="PF01738"/>
    </source>
</evidence>
<dbReference type="PATRIC" id="fig|408015.6.peg.1354"/>
<dbReference type="SUPFAM" id="SSF53474">
    <property type="entry name" value="alpha/beta-Hydrolases"/>
    <property type="match status" value="1"/>
</dbReference>
<dbReference type="EMBL" id="CP009922">
    <property type="protein sequence ID" value="AKG42706.1"/>
    <property type="molecule type" value="Genomic_DNA"/>
</dbReference>
<dbReference type="Gene3D" id="3.40.50.1820">
    <property type="entry name" value="alpha/beta hydrolase"/>
    <property type="match status" value="1"/>
</dbReference>